<sequence>MLHTGPREAADFPQRRLLEGSFAREVSHEVDGLIFQPTGKKRQAEMMMSFRRSGKFKNIFWELLKSHVRFEEKKTKVDRNWSKITKDKVAAEEDEWNAEQPQLSQPVLIGEVLQPSDHFRGPPLDLLQQFHVLFVLRAPELDAVLQVRSHQSRVEGQNHLPRPAGHTSFDAAQDKVGRLGCKRTLPAHVQLFIHQYPQVLFRRAALDHIIPQPVLIPRIVPTLV</sequence>
<name>A0AAN7NCN2_MYCAM</name>
<gene>
    <name evidence="1" type="ORF">QYF61_001713</name>
</gene>
<reference evidence="1 2" key="1">
    <citation type="journal article" date="2023" name="J. Hered.">
        <title>Chromosome-level genome of the wood stork (Mycteria americana) provides insight into avian chromosome evolution.</title>
        <authorList>
            <person name="Flamio R. Jr."/>
            <person name="Ramstad K.M."/>
        </authorList>
    </citation>
    <scope>NUCLEOTIDE SEQUENCE [LARGE SCALE GENOMIC DNA]</scope>
    <source>
        <strain evidence="1">JAX WOST 10</strain>
    </source>
</reference>
<protein>
    <submittedName>
        <fullName evidence="1">Uncharacterized protein</fullName>
    </submittedName>
</protein>
<evidence type="ECO:0000313" key="2">
    <source>
        <dbReference type="Proteomes" id="UP001333110"/>
    </source>
</evidence>
<accession>A0AAN7NCN2</accession>
<dbReference type="EMBL" id="JAUNZN010000003">
    <property type="protein sequence ID" value="KAK4823365.1"/>
    <property type="molecule type" value="Genomic_DNA"/>
</dbReference>
<proteinExistence type="predicted"/>
<evidence type="ECO:0000313" key="1">
    <source>
        <dbReference type="EMBL" id="KAK4823365.1"/>
    </source>
</evidence>
<dbReference type="Proteomes" id="UP001333110">
    <property type="component" value="Unassembled WGS sequence"/>
</dbReference>
<keyword evidence="2" id="KW-1185">Reference proteome</keyword>
<dbReference type="Gene3D" id="4.10.87.10">
    <property type="entry name" value="mRNA Capping Enzyme, domain 3"/>
    <property type="match status" value="1"/>
</dbReference>
<comment type="caution">
    <text evidence="1">The sequence shown here is derived from an EMBL/GenBank/DDBJ whole genome shotgun (WGS) entry which is preliminary data.</text>
</comment>
<organism evidence="1 2">
    <name type="scientific">Mycteria americana</name>
    <name type="common">Wood stork</name>
    <dbReference type="NCBI Taxonomy" id="33587"/>
    <lineage>
        <taxon>Eukaryota</taxon>
        <taxon>Metazoa</taxon>
        <taxon>Chordata</taxon>
        <taxon>Craniata</taxon>
        <taxon>Vertebrata</taxon>
        <taxon>Euteleostomi</taxon>
        <taxon>Archelosauria</taxon>
        <taxon>Archosauria</taxon>
        <taxon>Dinosauria</taxon>
        <taxon>Saurischia</taxon>
        <taxon>Theropoda</taxon>
        <taxon>Coelurosauria</taxon>
        <taxon>Aves</taxon>
        <taxon>Neognathae</taxon>
        <taxon>Neoaves</taxon>
        <taxon>Aequornithes</taxon>
        <taxon>Ciconiiformes</taxon>
        <taxon>Ciconiidae</taxon>
        <taxon>Mycteria</taxon>
    </lineage>
</organism>
<dbReference type="AlphaFoldDB" id="A0AAN7NCN2"/>